<comment type="caution">
    <text evidence="1">The sequence shown here is derived from an EMBL/GenBank/DDBJ whole genome shotgun (WGS) entry which is preliminary data.</text>
</comment>
<proteinExistence type="predicted"/>
<evidence type="ECO:0000313" key="2">
    <source>
        <dbReference type="Proteomes" id="UP000186277"/>
    </source>
</evidence>
<evidence type="ECO:0000313" key="1">
    <source>
        <dbReference type="EMBL" id="OKO99605.1"/>
    </source>
</evidence>
<dbReference type="AlphaFoldDB" id="A0A1Q5THD3"/>
<dbReference type="RefSeq" id="WP_244149909.1">
    <property type="nucleotide sequence ID" value="NZ_CAWMWP010000097.1"/>
</dbReference>
<sequence length="168" mass="19608">MTKSLALSLNVNIMFEGDQRFEYMTGKVMSDTDKNDKRKKIQKRSSHFIPYKTTYDLRLNKRELNLINILMQVQGYEYGFFTVLGVRPLSQRGNHKNSAIYVVRCRCGKYAVRTLKAIKNPANVADMCEHCLHLYNLRRRNLFLTTGKEVDLSELTGIKYKHPLEIKV</sequence>
<reference evidence="1 2" key="1">
    <citation type="submission" date="2016-09" db="EMBL/GenBank/DDBJ databases">
        <title>Xenorhabdus thuongxuanensis sp. nov. and Xenorhabdus eapokensis sp. nov., isolated from Steinernema species.</title>
        <authorList>
            <person name="Kaempfer P."/>
            <person name="Tobias N.J."/>
            <person name="Phan Ke L."/>
            <person name="Bode H.B."/>
            <person name="Glaeser S.P."/>
        </authorList>
    </citation>
    <scope>NUCLEOTIDE SEQUENCE [LARGE SCALE GENOMIC DNA]</scope>
    <source>
        <strain evidence="1 2">30TX1</strain>
    </source>
</reference>
<keyword evidence="2" id="KW-1185">Reference proteome</keyword>
<dbReference type="EMBL" id="MKGR01000069">
    <property type="protein sequence ID" value="OKO99605.1"/>
    <property type="molecule type" value="Genomic_DNA"/>
</dbReference>
<protein>
    <submittedName>
        <fullName evidence="1">Uncharacterized protein</fullName>
    </submittedName>
</protein>
<gene>
    <name evidence="1" type="ORF">Xentx_03593</name>
</gene>
<organism evidence="1 2">
    <name type="scientific">Xenorhabdus thuongxuanensis</name>
    <dbReference type="NCBI Taxonomy" id="1873484"/>
    <lineage>
        <taxon>Bacteria</taxon>
        <taxon>Pseudomonadati</taxon>
        <taxon>Pseudomonadota</taxon>
        <taxon>Gammaproteobacteria</taxon>
        <taxon>Enterobacterales</taxon>
        <taxon>Morganellaceae</taxon>
        <taxon>Xenorhabdus</taxon>
    </lineage>
</organism>
<dbReference type="Proteomes" id="UP000186277">
    <property type="component" value="Unassembled WGS sequence"/>
</dbReference>
<accession>A0A1Q5THD3</accession>
<name>A0A1Q5THD3_9GAMM</name>